<keyword evidence="2" id="KW-1185">Reference proteome</keyword>
<protein>
    <submittedName>
        <fullName evidence="1">Uncharacterized protein</fullName>
    </submittedName>
</protein>
<dbReference type="EMBL" id="CAJNDS010002001">
    <property type="protein sequence ID" value="CAE7294242.1"/>
    <property type="molecule type" value="Genomic_DNA"/>
</dbReference>
<evidence type="ECO:0000313" key="2">
    <source>
        <dbReference type="Proteomes" id="UP000604046"/>
    </source>
</evidence>
<accession>A0A812N878</accession>
<evidence type="ECO:0000313" key="1">
    <source>
        <dbReference type="EMBL" id="CAE7294242.1"/>
    </source>
</evidence>
<reference evidence="1" key="1">
    <citation type="submission" date="2021-02" db="EMBL/GenBank/DDBJ databases">
        <authorList>
            <person name="Dougan E. K."/>
            <person name="Rhodes N."/>
            <person name="Thang M."/>
            <person name="Chan C."/>
        </authorList>
    </citation>
    <scope>NUCLEOTIDE SEQUENCE</scope>
</reference>
<dbReference type="AlphaFoldDB" id="A0A812N878"/>
<dbReference type="OrthoDB" id="445658at2759"/>
<gene>
    <name evidence="1" type="ORF">SNAT2548_LOCUS15495</name>
</gene>
<name>A0A812N878_9DINO</name>
<sequence>MEQETWDCKLLGQAAGSGNEFEAIIRNLQRLGRCLSVPITRIQVPYFGRGPVDHPIISLEDFIRFMLPNHSEKLLGGYKVGSVESQLLLSQFWSRYRRMDPSHVVFEDFTSLSHVVPLVLYGDEGTGVRKHPVWILAWKPVLFCHTSSWWRSYLYTVAPHEVYSGYKGGTSMGNACLDAMVGNFVSEAQKLYHQGIAIPGDASGRLFFAFIGTAGDLPWQAKVWRQTRHFECDLCCPYCKITKDDIADLNNVSDEGQGHQPWDHGTLPLLLGVPGFNRMNMYRHDIFHLGPLGIARRFYCSALVLLCDWGFFEGRDLASRLRAAYGNFRSYCAQVHETPLVKEFTLSNIGRGSSRSYPDCSFKASDGKLIMDWLQEFLDKPWQFDGRGVLKCLFRACCDYNDFFRL</sequence>
<dbReference type="Proteomes" id="UP000604046">
    <property type="component" value="Unassembled WGS sequence"/>
</dbReference>
<comment type="caution">
    <text evidence="1">The sequence shown here is derived from an EMBL/GenBank/DDBJ whole genome shotgun (WGS) entry which is preliminary data.</text>
</comment>
<organism evidence="1 2">
    <name type="scientific">Symbiodinium natans</name>
    <dbReference type="NCBI Taxonomy" id="878477"/>
    <lineage>
        <taxon>Eukaryota</taxon>
        <taxon>Sar</taxon>
        <taxon>Alveolata</taxon>
        <taxon>Dinophyceae</taxon>
        <taxon>Suessiales</taxon>
        <taxon>Symbiodiniaceae</taxon>
        <taxon>Symbiodinium</taxon>
    </lineage>
</organism>
<proteinExistence type="predicted"/>